<keyword evidence="2" id="KW-0813">Transport</keyword>
<feature type="transmembrane region" description="Helical" evidence="6">
    <location>
        <begin position="159"/>
        <end position="182"/>
    </location>
</feature>
<feature type="transmembrane region" description="Helical" evidence="6">
    <location>
        <begin position="76"/>
        <end position="94"/>
    </location>
</feature>
<feature type="transmembrane region" description="Helical" evidence="6">
    <location>
        <begin position="122"/>
        <end position="147"/>
    </location>
</feature>
<evidence type="ECO:0000256" key="5">
    <source>
        <dbReference type="ARBA" id="ARBA00023136"/>
    </source>
</evidence>
<dbReference type="NCBIfam" id="TIGR00785">
    <property type="entry name" value="dass"/>
    <property type="match status" value="1"/>
</dbReference>
<dbReference type="OrthoDB" id="9766267at2"/>
<organism evidence="7 8">
    <name type="scientific">Rhodovulum steppense</name>
    <dbReference type="NCBI Taxonomy" id="540251"/>
    <lineage>
        <taxon>Bacteria</taxon>
        <taxon>Pseudomonadati</taxon>
        <taxon>Pseudomonadota</taxon>
        <taxon>Alphaproteobacteria</taxon>
        <taxon>Rhodobacterales</taxon>
        <taxon>Paracoccaceae</taxon>
        <taxon>Rhodovulum</taxon>
    </lineage>
</organism>
<keyword evidence="8" id="KW-1185">Reference proteome</keyword>
<feature type="transmembrane region" description="Helical" evidence="6">
    <location>
        <begin position="435"/>
        <end position="458"/>
    </location>
</feature>
<dbReference type="InterPro" id="IPR001898">
    <property type="entry name" value="SLC13A/DASS"/>
</dbReference>
<keyword evidence="4 6" id="KW-1133">Transmembrane helix</keyword>
<keyword evidence="3 6" id="KW-0812">Transmembrane</keyword>
<dbReference type="PROSITE" id="PS01271">
    <property type="entry name" value="NA_SULFATE"/>
    <property type="match status" value="1"/>
</dbReference>
<feature type="transmembrane region" description="Helical" evidence="6">
    <location>
        <begin position="40"/>
        <end position="64"/>
    </location>
</feature>
<keyword evidence="5 6" id="KW-0472">Membrane</keyword>
<protein>
    <submittedName>
        <fullName evidence="7">Sodium-dependent dicarboxylate transporter 2/3/5</fullName>
    </submittedName>
</protein>
<feature type="transmembrane region" description="Helical" evidence="6">
    <location>
        <begin position="373"/>
        <end position="391"/>
    </location>
</feature>
<dbReference type="GO" id="GO:0005886">
    <property type="term" value="C:plasma membrane"/>
    <property type="evidence" value="ECO:0007669"/>
    <property type="project" value="TreeGrafter"/>
</dbReference>
<feature type="transmembrane region" description="Helical" evidence="6">
    <location>
        <begin position="202"/>
        <end position="225"/>
    </location>
</feature>
<dbReference type="Pfam" id="PF00939">
    <property type="entry name" value="Na_sulph_symp"/>
    <property type="match status" value="1"/>
</dbReference>
<dbReference type="RefSeq" id="WP_132696330.1">
    <property type="nucleotide sequence ID" value="NZ_SLVM01000026.1"/>
</dbReference>
<name>A0A4R1YM83_9RHOB</name>
<dbReference type="PANTHER" id="PTHR10283:SF82">
    <property type="entry name" value="SOLUTE CARRIER FAMILY 13 MEMBER 2"/>
    <property type="match status" value="1"/>
</dbReference>
<proteinExistence type="predicted"/>
<comment type="caution">
    <text evidence="7">The sequence shown here is derived from an EMBL/GenBank/DDBJ whole genome shotgun (WGS) entry which is preliminary data.</text>
</comment>
<evidence type="ECO:0000256" key="4">
    <source>
        <dbReference type="ARBA" id="ARBA00022989"/>
    </source>
</evidence>
<evidence type="ECO:0000313" key="8">
    <source>
        <dbReference type="Proteomes" id="UP000295277"/>
    </source>
</evidence>
<feature type="transmembrane region" description="Helical" evidence="6">
    <location>
        <begin position="283"/>
        <end position="300"/>
    </location>
</feature>
<dbReference type="PANTHER" id="PTHR10283">
    <property type="entry name" value="SOLUTE CARRIER FAMILY 13 MEMBER"/>
    <property type="match status" value="1"/>
</dbReference>
<evidence type="ECO:0000256" key="6">
    <source>
        <dbReference type="SAM" id="Phobius"/>
    </source>
</evidence>
<reference evidence="7 8" key="1">
    <citation type="submission" date="2019-03" db="EMBL/GenBank/DDBJ databases">
        <title>Genomic Encyclopedia of Type Strains, Phase IV (KMG-IV): sequencing the most valuable type-strain genomes for metagenomic binning, comparative biology and taxonomic classification.</title>
        <authorList>
            <person name="Goeker M."/>
        </authorList>
    </citation>
    <scope>NUCLEOTIDE SEQUENCE [LARGE SCALE GENOMIC DNA]</scope>
    <source>
        <strain evidence="7 8">DSM 21153</strain>
    </source>
</reference>
<feature type="transmembrane region" description="Helical" evidence="6">
    <location>
        <begin position="312"/>
        <end position="331"/>
    </location>
</feature>
<feature type="transmembrane region" description="Helical" evidence="6">
    <location>
        <begin position="253"/>
        <end position="271"/>
    </location>
</feature>
<dbReference type="Proteomes" id="UP000295277">
    <property type="component" value="Unassembled WGS sequence"/>
</dbReference>
<evidence type="ECO:0000256" key="2">
    <source>
        <dbReference type="ARBA" id="ARBA00022448"/>
    </source>
</evidence>
<feature type="transmembrane region" description="Helical" evidence="6">
    <location>
        <begin position="397"/>
        <end position="414"/>
    </location>
</feature>
<evidence type="ECO:0000313" key="7">
    <source>
        <dbReference type="EMBL" id="TCM78377.1"/>
    </source>
</evidence>
<accession>A0A4R1YM83</accession>
<dbReference type="GO" id="GO:0015141">
    <property type="term" value="F:succinate transmembrane transporter activity"/>
    <property type="evidence" value="ECO:0007669"/>
    <property type="project" value="UniProtKB-ARBA"/>
</dbReference>
<dbReference type="AlphaFoldDB" id="A0A4R1YM83"/>
<dbReference type="EMBL" id="SLVM01000026">
    <property type="protein sequence ID" value="TCM78377.1"/>
    <property type="molecule type" value="Genomic_DNA"/>
</dbReference>
<comment type="subcellular location">
    <subcellularLocation>
        <location evidence="1">Membrane</location>
        <topology evidence="1">Multi-pass membrane protein</topology>
    </subcellularLocation>
</comment>
<gene>
    <name evidence="7" type="ORF">EV216_12654</name>
</gene>
<evidence type="ECO:0000256" key="1">
    <source>
        <dbReference type="ARBA" id="ARBA00004141"/>
    </source>
</evidence>
<sequence length="459" mass="47042">MRSLPLLIGPIGPCAAALLPPPGGLTAEAWNTAGIAFMMAVWWMTGALPLAVTAVAPLVLAPAFDLGPFDAVARSYVHPLLFLFLGGFLIGRAIERWGLHRRIALWILGIAGDAPTRLIGGVMLATAFLSLWISNTAAAMVMLPIAASLTLARPKGDRFSTALMLGVAYAATIGGMGSLIGTPPNALFAAYVSQTYGREIGFAQWAAVGLPVAGLLLGAAWLVLVRLSPGVGNVRAADAGVERPGAWTAAERRVAVVAGLTATAWIARPFAGRLLPWLEVNDAMIAMAGGAALFLLPSGANGRLLDFSAIKGLRWDILVLFGGGLALAGLIDRSGLAGWIGSHMVLAGGLPLWLLILAMAAAIVYVGELASNTAMAAVFLPVAGAAALAVGAEPVSFLLPIALAASVGFMLPVATPPNAIVMENPAVTRQAMLRAGALLDVIGLLLAVGLCRLLAAVVF</sequence>
<evidence type="ECO:0000256" key="3">
    <source>
        <dbReference type="ARBA" id="ARBA00022692"/>
    </source>
</evidence>
<dbReference type="InterPro" id="IPR031312">
    <property type="entry name" value="Na/sul_symport_CS"/>
</dbReference>
<feature type="transmembrane region" description="Helical" evidence="6">
    <location>
        <begin position="343"/>
        <end position="366"/>
    </location>
</feature>